<gene>
    <name evidence="1" type="ORF">TNCT_34081</name>
</gene>
<dbReference type="EMBL" id="BMAO01026392">
    <property type="protein sequence ID" value="GFR09416.1"/>
    <property type="molecule type" value="Genomic_DNA"/>
</dbReference>
<protein>
    <submittedName>
        <fullName evidence="1">Uncharacterized protein</fullName>
    </submittedName>
</protein>
<dbReference type="AlphaFoldDB" id="A0A8X6LFZ3"/>
<accession>A0A8X6LFZ3</accession>
<evidence type="ECO:0000313" key="1">
    <source>
        <dbReference type="EMBL" id="GFR09416.1"/>
    </source>
</evidence>
<sequence length="96" mass="10757">MHQNVRSVDVQNSSKSGECRALANETLRYSPHIPAGRVAVRPPAFIRIPGRWIQRSVLNSSTGRLMSCLGGMNITLPHRIHRADGSRWGHSAWMRT</sequence>
<proteinExistence type="predicted"/>
<evidence type="ECO:0000313" key="2">
    <source>
        <dbReference type="Proteomes" id="UP000887116"/>
    </source>
</evidence>
<name>A0A8X6LFZ3_TRICU</name>
<reference evidence="1" key="1">
    <citation type="submission" date="2020-07" db="EMBL/GenBank/DDBJ databases">
        <title>Multicomponent nature underlies the extraordinary mechanical properties of spider dragline silk.</title>
        <authorList>
            <person name="Kono N."/>
            <person name="Nakamura H."/>
            <person name="Mori M."/>
            <person name="Yoshida Y."/>
            <person name="Ohtoshi R."/>
            <person name="Malay A.D."/>
            <person name="Moran D.A.P."/>
            <person name="Tomita M."/>
            <person name="Numata K."/>
            <person name="Arakawa K."/>
        </authorList>
    </citation>
    <scope>NUCLEOTIDE SEQUENCE</scope>
</reference>
<keyword evidence="2" id="KW-1185">Reference proteome</keyword>
<dbReference type="Proteomes" id="UP000887116">
    <property type="component" value="Unassembled WGS sequence"/>
</dbReference>
<organism evidence="1 2">
    <name type="scientific">Trichonephila clavata</name>
    <name type="common">Joro spider</name>
    <name type="synonym">Nephila clavata</name>
    <dbReference type="NCBI Taxonomy" id="2740835"/>
    <lineage>
        <taxon>Eukaryota</taxon>
        <taxon>Metazoa</taxon>
        <taxon>Ecdysozoa</taxon>
        <taxon>Arthropoda</taxon>
        <taxon>Chelicerata</taxon>
        <taxon>Arachnida</taxon>
        <taxon>Araneae</taxon>
        <taxon>Araneomorphae</taxon>
        <taxon>Entelegynae</taxon>
        <taxon>Araneoidea</taxon>
        <taxon>Nephilidae</taxon>
        <taxon>Trichonephila</taxon>
    </lineage>
</organism>
<comment type="caution">
    <text evidence="1">The sequence shown here is derived from an EMBL/GenBank/DDBJ whole genome shotgun (WGS) entry which is preliminary data.</text>
</comment>